<dbReference type="Proteomes" id="UP000824202">
    <property type="component" value="Unassembled WGS sequence"/>
</dbReference>
<dbReference type="PROSITE" id="PS51257">
    <property type="entry name" value="PROKAR_LIPOPROTEIN"/>
    <property type="match status" value="1"/>
</dbReference>
<evidence type="ECO:0008006" key="3">
    <source>
        <dbReference type="Google" id="ProtNLM"/>
    </source>
</evidence>
<gene>
    <name evidence="1" type="ORF">H9863_01700</name>
</gene>
<evidence type="ECO:0000313" key="1">
    <source>
        <dbReference type="EMBL" id="HIX02815.1"/>
    </source>
</evidence>
<comment type="caution">
    <text evidence="1">The sequence shown here is derived from an EMBL/GenBank/DDBJ whole genome shotgun (WGS) entry which is preliminary data.</text>
</comment>
<dbReference type="EMBL" id="DXFT01000032">
    <property type="protein sequence ID" value="HIX02815.1"/>
    <property type="molecule type" value="Genomic_DNA"/>
</dbReference>
<accession>A0A9D2ABH6</accession>
<reference evidence="1" key="2">
    <citation type="submission" date="2021-04" db="EMBL/GenBank/DDBJ databases">
        <authorList>
            <person name="Gilroy R."/>
        </authorList>
    </citation>
    <scope>NUCLEOTIDE SEQUENCE</scope>
    <source>
        <strain evidence="1">23274</strain>
    </source>
</reference>
<name>A0A9D2ABH6_9BACT</name>
<feature type="non-terminal residue" evidence="1">
    <location>
        <position position="126"/>
    </location>
</feature>
<organism evidence="1 2">
    <name type="scientific">Candidatus Odoribacter faecigallinarum</name>
    <dbReference type="NCBI Taxonomy" id="2838706"/>
    <lineage>
        <taxon>Bacteria</taxon>
        <taxon>Pseudomonadati</taxon>
        <taxon>Bacteroidota</taxon>
        <taxon>Bacteroidia</taxon>
        <taxon>Bacteroidales</taxon>
        <taxon>Odoribacteraceae</taxon>
        <taxon>Odoribacter</taxon>
    </lineage>
</organism>
<protein>
    <recommendedName>
        <fullName evidence="3">Lipoprotein</fullName>
    </recommendedName>
</protein>
<dbReference type="AlphaFoldDB" id="A0A9D2ABH6"/>
<proteinExistence type="predicted"/>
<sequence>MWTNYLKLGSLFGFLLLAGCYGEQIEWVHRSYWYYNNQSQDTLTIVGAIESQYSSSKNLIFTLLPGETKGILCETDGGEESDPEGLFFPLDSTEWQGRQTKMLIVNQKDSITLYTHSGGVMDKKNY</sequence>
<reference evidence="1" key="1">
    <citation type="journal article" date="2021" name="PeerJ">
        <title>Extensive microbial diversity within the chicken gut microbiome revealed by metagenomics and culture.</title>
        <authorList>
            <person name="Gilroy R."/>
            <person name="Ravi A."/>
            <person name="Getino M."/>
            <person name="Pursley I."/>
            <person name="Horton D.L."/>
            <person name="Alikhan N.F."/>
            <person name="Baker D."/>
            <person name="Gharbi K."/>
            <person name="Hall N."/>
            <person name="Watson M."/>
            <person name="Adriaenssens E.M."/>
            <person name="Foster-Nyarko E."/>
            <person name="Jarju S."/>
            <person name="Secka A."/>
            <person name="Antonio M."/>
            <person name="Oren A."/>
            <person name="Chaudhuri R.R."/>
            <person name="La Ragione R."/>
            <person name="Hildebrand F."/>
            <person name="Pallen M.J."/>
        </authorList>
    </citation>
    <scope>NUCLEOTIDE SEQUENCE</scope>
    <source>
        <strain evidence="1">23274</strain>
    </source>
</reference>
<evidence type="ECO:0000313" key="2">
    <source>
        <dbReference type="Proteomes" id="UP000824202"/>
    </source>
</evidence>